<dbReference type="AlphaFoldDB" id="A0A6J5CWH0"/>
<dbReference type="Proteomes" id="UP000494255">
    <property type="component" value="Unassembled WGS sequence"/>
</dbReference>
<keyword evidence="2" id="KW-1185">Reference proteome</keyword>
<accession>A0A6J5CWH0</accession>
<evidence type="ECO:0000313" key="2">
    <source>
        <dbReference type="Proteomes" id="UP000494255"/>
    </source>
</evidence>
<sequence length="136" mass="14381">MLAVLVASSVASAARVSDADAGTYEWLGPNQAPAGVFFKLSRSGDKWVAVGKLPHKDWAAISCGTGCGYVDSTDEQIQGFFPPRVLASTDIACIQNIAQAFCRLQLKSAPERASHVMIALVTGRPIPVLLRRVGAP</sequence>
<gene>
    <name evidence="1" type="ORF">LMG24238_07622</name>
</gene>
<protein>
    <submittedName>
        <fullName evidence="1">Uncharacterized protein</fullName>
    </submittedName>
</protein>
<proteinExistence type="predicted"/>
<dbReference type="EMBL" id="CADIKC010000023">
    <property type="protein sequence ID" value="CAB3745490.1"/>
    <property type="molecule type" value="Genomic_DNA"/>
</dbReference>
<name>A0A6J5CWH0_9BURK</name>
<evidence type="ECO:0000313" key="1">
    <source>
        <dbReference type="EMBL" id="CAB3745490.1"/>
    </source>
</evidence>
<reference evidence="1 2" key="1">
    <citation type="submission" date="2020-04" db="EMBL/GenBank/DDBJ databases">
        <authorList>
            <person name="De Canck E."/>
        </authorList>
    </citation>
    <scope>NUCLEOTIDE SEQUENCE [LARGE SCALE GENOMIC DNA]</scope>
    <source>
        <strain evidence="1 2">LMG 24238</strain>
    </source>
</reference>
<organism evidence="1 2">
    <name type="scientific">Paraburkholderia sediminicola</name>
    <dbReference type="NCBI Taxonomy" id="458836"/>
    <lineage>
        <taxon>Bacteria</taxon>
        <taxon>Pseudomonadati</taxon>
        <taxon>Pseudomonadota</taxon>
        <taxon>Betaproteobacteria</taxon>
        <taxon>Burkholderiales</taxon>
        <taxon>Burkholderiaceae</taxon>
        <taxon>Paraburkholderia</taxon>
    </lineage>
</organism>